<dbReference type="PANTHER" id="PTHR39217:SF1">
    <property type="entry name" value="GLUTATHIONE SYNTHETASE"/>
    <property type="match status" value="1"/>
</dbReference>
<name>A0A286D6V9_9GAMM</name>
<proteinExistence type="predicted"/>
<evidence type="ECO:0000313" key="2">
    <source>
        <dbReference type="Proteomes" id="UP000219374"/>
    </source>
</evidence>
<dbReference type="Gene3D" id="3.40.50.20">
    <property type="match status" value="1"/>
</dbReference>
<keyword evidence="1" id="KW-0436">Ligase</keyword>
<evidence type="ECO:0000313" key="1">
    <source>
        <dbReference type="EMBL" id="SOD54391.1"/>
    </source>
</evidence>
<sequence>MNAHSTHAPERDTGTFGQLETAGFPAFRLEGMKTLALVTAVAAASHDEDLAPLLDACARAGIQARAVAWDDASVSWQRFDAVLLRSPWDYTERLPEFLAWCERVSATAMLINPLHVIRWNTDKHYLSDLLTLGVPVVPTVFVEPDAEPLDALQGFLDGQSAEELVIKPAVSAGARDTQRYRRDQQFAAGNHLARLLDQQRSAMLQPYLPAVDSAGETALLYFDGRFSHAIRKGPLLLPGGSDQADPFALGDITACPAGADELALAERTLAATGRLLQLEQPLAYARIDLIRDADGRPRLLELELTEPSLFFDQVPGSADRFAATLAARLADDTVRTRTGSG</sequence>
<dbReference type="GO" id="GO:0005524">
    <property type="term" value="F:ATP binding"/>
    <property type="evidence" value="ECO:0007669"/>
    <property type="project" value="InterPro"/>
</dbReference>
<reference evidence="1 2" key="1">
    <citation type="submission" date="2017-09" db="EMBL/GenBank/DDBJ databases">
        <authorList>
            <person name="Ehlers B."/>
            <person name="Leendertz F.H."/>
        </authorList>
    </citation>
    <scope>NUCLEOTIDE SEQUENCE [LARGE SCALE GENOMIC DNA]</scope>
    <source>
        <strain evidence="1 2">CGMCC 1.10978</strain>
    </source>
</reference>
<dbReference type="SUPFAM" id="SSF56059">
    <property type="entry name" value="Glutathione synthetase ATP-binding domain-like"/>
    <property type="match status" value="1"/>
</dbReference>
<accession>A0A286D6V9</accession>
<dbReference type="InterPro" id="IPR053191">
    <property type="entry name" value="DcsG_Biosynth_Enzyme"/>
</dbReference>
<dbReference type="Gene3D" id="3.30.1490.20">
    <property type="entry name" value="ATP-grasp fold, A domain"/>
    <property type="match status" value="1"/>
</dbReference>
<dbReference type="AlphaFoldDB" id="A0A286D6V9"/>
<keyword evidence="2" id="KW-1185">Reference proteome</keyword>
<dbReference type="GO" id="GO:0016874">
    <property type="term" value="F:ligase activity"/>
    <property type="evidence" value="ECO:0007669"/>
    <property type="project" value="UniProtKB-KW"/>
</dbReference>
<dbReference type="InterPro" id="IPR013815">
    <property type="entry name" value="ATP_grasp_subdomain_1"/>
</dbReference>
<dbReference type="PANTHER" id="PTHR39217">
    <property type="match status" value="1"/>
</dbReference>
<dbReference type="Proteomes" id="UP000219374">
    <property type="component" value="Unassembled WGS sequence"/>
</dbReference>
<protein>
    <submittedName>
        <fullName evidence="1">O-ureido-D-serine cyclo-ligase</fullName>
    </submittedName>
</protein>
<gene>
    <name evidence="1" type="ORF">SAMN06296416_103316</name>
</gene>
<organism evidence="1 2">
    <name type="scientific">Pseudoxanthomonas wuyuanensis</name>
    <dbReference type="NCBI Taxonomy" id="1073196"/>
    <lineage>
        <taxon>Bacteria</taxon>
        <taxon>Pseudomonadati</taxon>
        <taxon>Pseudomonadota</taxon>
        <taxon>Gammaproteobacteria</taxon>
        <taxon>Lysobacterales</taxon>
        <taxon>Lysobacteraceae</taxon>
        <taxon>Pseudoxanthomonas</taxon>
    </lineage>
</organism>
<dbReference type="Gene3D" id="3.30.470.20">
    <property type="entry name" value="ATP-grasp fold, B domain"/>
    <property type="match status" value="1"/>
</dbReference>
<dbReference type="EMBL" id="OCND01000003">
    <property type="protein sequence ID" value="SOD54391.1"/>
    <property type="molecule type" value="Genomic_DNA"/>
</dbReference>